<reference evidence="1" key="1">
    <citation type="submission" date="2014-09" db="EMBL/GenBank/DDBJ databases">
        <authorList>
            <person name="Magalhaes I.L.F."/>
            <person name="Oliveira U."/>
            <person name="Santos F.R."/>
            <person name="Vidigal T.H.D.A."/>
            <person name="Brescovit A.D."/>
            <person name="Santos A.J."/>
        </authorList>
    </citation>
    <scope>NUCLEOTIDE SEQUENCE</scope>
    <source>
        <tissue evidence="1">Shoot tissue taken approximately 20 cm above the soil surface</tissue>
    </source>
</reference>
<dbReference type="AlphaFoldDB" id="A0A0A9EW97"/>
<reference evidence="1" key="2">
    <citation type="journal article" date="2015" name="Data Brief">
        <title>Shoot transcriptome of the giant reed, Arundo donax.</title>
        <authorList>
            <person name="Barrero R.A."/>
            <person name="Guerrero F.D."/>
            <person name="Moolhuijzen P."/>
            <person name="Goolsby J.A."/>
            <person name="Tidwell J."/>
            <person name="Bellgard S.E."/>
            <person name="Bellgard M.I."/>
        </authorList>
    </citation>
    <scope>NUCLEOTIDE SEQUENCE</scope>
    <source>
        <tissue evidence="1">Shoot tissue taken approximately 20 cm above the soil surface</tissue>
    </source>
</reference>
<sequence>MTIFGSFPFFATNSSKNLINLILLGWIFQDPDLVRAEAAIHRVAGAPQLQGRRLHLRQVRAGAAPEARPHHCWIQQQQKG</sequence>
<name>A0A0A9EW97_ARUDO</name>
<protein>
    <submittedName>
        <fullName evidence="1">Uncharacterized protein</fullName>
    </submittedName>
</protein>
<proteinExistence type="predicted"/>
<organism evidence="1">
    <name type="scientific">Arundo donax</name>
    <name type="common">Giant reed</name>
    <name type="synonym">Donax arundinaceus</name>
    <dbReference type="NCBI Taxonomy" id="35708"/>
    <lineage>
        <taxon>Eukaryota</taxon>
        <taxon>Viridiplantae</taxon>
        <taxon>Streptophyta</taxon>
        <taxon>Embryophyta</taxon>
        <taxon>Tracheophyta</taxon>
        <taxon>Spermatophyta</taxon>
        <taxon>Magnoliopsida</taxon>
        <taxon>Liliopsida</taxon>
        <taxon>Poales</taxon>
        <taxon>Poaceae</taxon>
        <taxon>PACMAD clade</taxon>
        <taxon>Arundinoideae</taxon>
        <taxon>Arundineae</taxon>
        <taxon>Arundo</taxon>
    </lineage>
</organism>
<accession>A0A0A9EW97</accession>
<evidence type="ECO:0000313" key="1">
    <source>
        <dbReference type="EMBL" id="JAE05030.1"/>
    </source>
</evidence>
<dbReference type="EMBL" id="GBRH01192866">
    <property type="protein sequence ID" value="JAE05030.1"/>
    <property type="molecule type" value="Transcribed_RNA"/>
</dbReference>